<dbReference type="InterPro" id="IPR022024">
    <property type="entry name" value="DUF3602"/>
</dbReference>
<feature type="compositionally biased region" description="Polar residues" evidence="1">
    <location>
        <begin position="71"/>
        <end position="89"/>
    </location>
</feature>
<feature type="compositionally biased region" description="Polar residues" evidence="1">
    <location>
        <begin position="110"/>
        <end position="137"/>
    </location>
</feature>
<feature type="compositionally biased region" description="Basic and acidic residues" evidence="1">
    <location>
        <begin position="315"/>
        <end position="325"/>
    </location>
</feature>
<protein>
    <submittedName>
        <fullName evidence="2">Uncharacterized protein</fullName>
    </submittedName>
</protein>
<organism evidence="2 3">
    <name type="scientific">Phyllosticta capitalensis</name>
    <dbReference type="NCBI Taxonomy" id="121624"/>
    <lineage>
        <taxon>Eukaryota</taxon>
        <taxon>Fungi</taxon>
        <taxon>Dikarya</taxon>
        <taxon>Ascomycota</taxon>
        <taxon>Pezizomycotina</taxon>
        <taxon>Dothideomycetes</taxon>
        <taxon>Dothideomycetes incertae sedis</taxon>
        <taxon>Botryosphaeriales</taxon>
        <taxon>Phyllostictaceae</taxon>
        <taxon>Phyllosticta</taxon>
    </lineage>
</organism>
<feature type="compositionally biased region" description="Low complexity" evidence="1">
    <location>
        <begin position="250"/>
        <end position="263"/>
    </location>
</feature>
<feature type="compositionally biased region" description="Basic and acidic residues" evidence="1">
    <location>
        <begin position="17"/>
        <end position="30"/>
    </location>
</feature>
<evidence type="ECO:0000313" key="3">
    <source>
        <dbReference type="Proteomes" id="UP001492380"/>
    </source>
</evidence>
<proteinExistence type="predicted"/>
<feature type="compositionally biased region" description="Basic and acidic residues" evidence="1">
    <location>
        <begin position="382"/>
        <end position="394"/>
    </location>
</feature>
<accession>A0ABR1Z1K6</accession>
<sequence length="409" mass="41376">MAWGRGGAGNIEAMEAEQSKRVADDIESQHRRASRTGSIVPIRTTTSPPAPYAHSGRGGAGNTFSPAELAQTGTFTSTATEQPPASSAASGKVREAATATAEPPPRDLSNLDTQSHWYNTATRGGAASPQNPTSADGNANANAASTPPSNPPNTTTAATSTVPPPEIPIARTGRGGAGNFVWSSSPNKNNTSSSAAATADQAAQLQRSVLADVEKGLARPGRAWLGPGPGSPPPAAATANAVNGEGGAEANGTTAGTATTSPPRKVAARKGSWERRWIGRHQSRGSNGGSHGHRRLRSSSLNGEAADDEHDPDDADRRLEQEIRELMGMSGGAVGGERTSKVLIGSGVGPGMGLGGLGEGWRESMGMSNGTSKTPAAANAVKSEEEKMNGHGEGAKMNGVANGDGSVMA</sequence>
<dbReference type="InterPro" id="IPR053203">
    <property type="entry name" value="Cisplatin_resist-associated"/>
</dbReference>
<dbReference type="EMBL" id="JBBWRZ010000001">
    <property type="protein sequence ID" value="KAK8246249.1"/>
    <property type="molecule type" value="Genomic_DNA"/>
</dbReference>
<name>A0ABR1Z1K6_9PEZI</name>
<feature type="compositionally biased region" description="Gly residues" evidence="1">
    <location>
        <begin position="346"/>
        <end position="359"/>
    </location>
</feature>
<feature type="compositionally biased region" description="Low complexity" evidence="1">
    <location>
        <begin position="138"/>
        <end position="161"/>
    </location>
</feature>
<dbReference type="PANTHER" id="PTHR34693:SF5">
    <property type="match status" value="1"/>
</dbReference>
<feature type="region of interest" description="Disordered" evidence="1">
    <location>
        <begin position="219"/>
        <end position="409"/>
    </location>
</feature>
<gene>
    <name evidence="2" type="ORF">HDK90DRAFT_461105</name>
</gene>
<dbReference type="PANTHER" id="PTHR34693">
    <property type="entry name" value="PROTEIN PAR32"/>
    <property type="match status" value="1"/>
</dbReference>
<feature type="region of interest" description="Disordered" evidence="1">
    <location>
        <begin position="1"/>
        <end position="203"/>
    </location>
</feature>
<keyword evidence="3" id="KW-1185">Reference proteome</keyword>
<evidence type="ECO:0000256" key="1">
    <source>
        <dbReference type="SAM" id="MobiDB-lite"/>
    </source>
</evidence>
<feature type="compositionally biased region" description="Low complexity" evidence="1">
    <location>
        <begin position="183"/>
        <end position="203"/>
    </location>
</feature>
<evidence type="ECO:0000313" key="2">
    <source>
        <dbReference type="EMBL" id="KAK8246249.1"/>
    </source>
</evidence>
<reference evidence="2 3" key="1">
    <citation type="submission" date="2024-04" db="EMBL/GenBank/DDBJ databases">
        <title>Phyllosticta paracitricarpa is synonymous to the EU quarantine fungus P. citricarpa based on phylogenomic analyses.</title>
        <authorList>
            <consortium name="Lawrence Berkeley National Laboratory"/>
            <person name="Van Ingen-Buijs V.A."/>
            <person name="Van Westerhoven A.C."/>
            <person name="Haridas S."/>
            <person name="Skiadas P."/>
            <person name="Martin F."/>
            <person name="Groenewald J.Z."/>
            <person name="Crous P.W."/>
            <person name="Seidl M.F."/>
        </authorList>
    </citation>
    <scope>NUCLEOTIDE SEQUENCE [LARGE SCALE GENOMIC DNA]</scope>
    <source>
        <strain evidence="2 3">CBS 123374</strain>
    </source>
</reference>
<dbReference type="Proteomes" id="UP001492380">
    <property type="component" value="Unassembled WGS sequence"/>
</dbReference>
<feature type="compositionally biased region" description="Acidic residues" evidence="1">
    <location>
        <begin position="305"/>
        <end position="314"/>
    </location>
</feature>
<dbReference type="Pfam" id="PF12223">
    <property type="entry name" value="DUF3602"/>
    <property type="match status" value="1"/>
</dbReference>
<comment type="caution">
    <text evidence="2">The sequence shown here is derived from an EMBL/GenBank/DDBJ whole genome shotgun (WGS) entry which is preliminary data.</text>
</comment>